<evidence type="ECO:0000256" key="4">
    <source>
        <dbReference type="ARBA" id="ARBA00022989"/>
    </source>
</evidence>
<keyword evidence="8" id="KW-1185">Reference proteome</keyword>
<organism evidence="7 8">
    <name type="scientific">Virgibacillus tibetensis</name>
    <dbReference type="NCBI Taxonomy" id="3042313"/>
    <lineage>
        <taxon>Bacteria</taxon>
        <taxon>Bacillati</taxon>
        <taxon>Bacillota</taxon>
        <taxon>Bacilli</taxon>
        <taxon>Bacillales</taxon>
        <taxon>Bacillaceae</taxon>
        <taxon>Virgibacillus</taxon>
    </lineage>
</organism>
<feature type="transmembrane region" description="Helical" evidence="6">
    <location>
        <begin position="370"/>
        <end position="387"/>
    </location>
</feature>
<dbReference type="Proteomes" id="UP001335737">
    <property type="component" value="Unassembled WGS sequence"/>
</dbReference>
<comment type="subcellular location">
    <subcellularLocation>
        <location evidence="1">Cell membrane</location>
        <topology evidence="1">Multi-pass membrane protein</topology>
    </subcellularLocation>
</comment>
<feature type="transmembrane region" description="Helical" evidence="6">
    <location>
        <begin position="121"/>
        <end position="139"/>
    </location>
</feature>
<feature type="transmembrane region" description="Helical" evidence="6">
    <location>
        <begin position="180"/>
        <end position="198"/>
    </location>
</feature>
<keyword evidence="2" id="KW-1003">Cell membrane</keyword>
<feature type="transmembrane region" description="Helical" evidence="6">
    <location>
        <begin position="314"/>
        <end position="332"/>
    </location>
</feature>
<feature type="transmembrane region" description="Helical" evidence="6">
    <location>
        <begin position="263"/>
        <end position="293"/>
    </location>
</feature>
<name>A0ABU6KGN9_9BACI</name>
<comment type="caution">
    <text evidence="7">The sequence shown here is derived from an EMBL/GenBank/DDBJ whole genome shotgun (WGS) entry which is preliminary data.</text>
</comment>
<sequence length="430" mass="46575">MENRSIGLYEGIALYIAAILGSGVLFISSVTASIAGPASILSWIIVILANLPLAYTFACLAREYPDAGGAATFVRRSFGFHSGNIVGWFYFVTAAVGQTIVSLTGAFYVSQAFGLSDFVRTWIAFIILLIAGISNYNGVKTSGKVALILSGCLLLLLTVAVLVSIPSIDMGNFTPFASNGWYSIGTAITAIFWAFFGWEAICNLANHFKDPDKNIVNSTIISVIIIGILFLALSFVTIGTGTYGNMENDLSPIGAIMGETLGLGAQIVTAILAFFICIGTSNAFVASLTQLGYSLSRDGAFPKQLSHLHPIKQIPRRMVVFVIGFAGVGVLITESFTMTFNDILFIPTSLGVFVYIFSMAAGVKLFKNKTLPWWSSLLSLIFCILVLPFFQLYIFVPVIVVVLYVSYMTIQKLIMPSNKKSNLSWKKFKV</sequence>
<reference evidence="7 8" key="1">
    <citation type="journal article" date="2024" name="Int. J. Syst. Evol. Microbiol.">
        <title>Virgibacillus tibetensis sp. nov., isolated from salt lake on the Tibetan Plateau of China.</title>
        <authorList>
            <person name="Phurbu D."/>
            <person name="Liu Z.-X."/>
            <person name="Wang R."/>
            <person name="Zheng Y.-Y."/>
            <person name="Liu H.-C."/>
            <person name="Zhou Y.-G."/>
            <person name="Yu Y.-J."/>
            <person name="Li A.-H."/>
        </authorList>
    </citation>
    <scope>NUCLEOTIDE SEQUENCE [LARGE SCALE GENOMIC DNA]</scope>
    <source>
        <strain evidence="7 8">C22-A2</strain>
    </source>
</reference>
<dbReference type="PANTHER" id="PTHR42770">
    <property type="entry name" value="AMINO ACID TRANSPORTER-RELATED"/>
    <property type="match status" value="1"/>
</dbReference>
<feature type="transmembrane region" description="Helical" evidence="6">
    <location>
        <begin position="344"/>
        <end position="363"/>
    </location>
</feature>
<evidence type="ECO:0000256" key="6">
    <source>
        <dbReference type="SAM" id="Phobius"/>
    </source>
</evidence>
<proteinExistence type="predicted"/>
<feature type="transmembrane region" description="Helical" evidence="6">
    <location>
        <begin position="219"/>
        <end position="243"/>
    </location>
</feature>
<dbReference type="InterPro" id="IPR050367">
    <property type="entry name" value="APC_superfamily"/>
</dbReference>
<dbReference type="InterPro" id="IPR002293">
    <property type="entry name" value="AA/rel_permease1"/>
</dbReference>
<evidence type="ECO:0000256" key="1">
    <source>
        <dbReference type="ARBA" id="ARBA00004651"/>
    </source>
</evidence>
<evidence type="ECO:0000256" key="5">
    <source>
        <dbReference type="ARBA" id="ARBA00023136"/>
    </source>
</evidence>
<keyword evidence="3 6" id="KW-0812">Transmembrane</keyword>
<keyword evidence="4 6" id="KW-1133">Transmembrane helix</keyword>
<dbReference type="EMBL" id="JARZFX010000005">
    <property type="protein sequence ID" value="MEC5424256.1"/>
    <property type="molecule type" value="Genomic_DNA"/>
</dbReference>
<dbReference type="Pfam" id="PF13520">
    <property type="entry name" value="AA_permease_2"/>
    <property type="match status" value="1"/>
</dbReference>
<feature type="transmembrane region" description="Helical" evidence="6">
    <location>
        <begin position="12"/>
        <end position="34"/>
    </location>
</feature>
<evidence type="ECO:0000256" key="3">
    <source>
        <dbReference type="ARBA" id="ARBA00022692"/>
    </source>
</evidence>
<feature type="transmembrane region" description="Helical" evidence="6">
    <location>
        <begin position="393"/>
        <end position="410"/>
    </location>
</feature>
<evidence type="ECO:0000313" key="7">
    <source>
        <dbReference type="EMBL" id="MEC5424256.1"/>
    </source>
</evidence>
<gene>
    <name evidence="7" type="ORF">QGM71_12215</name>
</gene>
<dbReference type="Gene3D" id="1.20.1740.10">
    <property type="entry name" value="Amino acid/polyamine transporter I"/>
    <property type="match status" value="1"/>
</dbReference>
<protein>
    <submittedName>
        <fullName evidence="7">Amino acid permease</fullName>
    </submittedName>
</protein>
<dbReference type="PANTHER" id="PTHR42770:SF13">
    <property type="entry name" value="L-METHIONINE_BRANCHED-CHAIN AMINO ACID EXPORTER YJEH"/>
    <property type="match status" value="1"/>
</dbReference>
<feature type="transmembrane region" description="Helical" evidence="6">
    <location>
        <begin position="146"/>
        <end position="168"/>
    </location>
</feature>
<accession>A0ABU6KGN9</accession>
<keyword evidence="5 6" id="KW-0472">Membrane</keyword>
<dbReference type="PIRSF" id="PIRSF006060">
    <property type="entry name" value="AA_transporter"/>
    <property type="match status" value="1"/>
</dbReference>
<evidence type="ECO:0000256" key="2">
    <source>
        <dbReference type="ARBA" id="ARBA00022475"/>
    </source>
</evidence>
<feature type="transmembrane region" description="Helical" evidence="6">
    <location>
        <begin position="40"/>
        <end position="64"/>
    </location>
</feature>
<feature type="transmembrane region" description="Helical" evidence="6">
    <location>
        <begin position="85"/>
        <end position="109"/>
    </location>
</feature>
<evidence type="ECO:0000313" key="8">
    <source>
        <dbReference type="Proteomes" id="UP001335737"/>
    </source>
</evidence>
<dbReference type="RefSeq" id="WP_327607824.1">
    <property type="nucleotide sequence ID" value="NZ_JARZFX010000005.1"/>
</dbReference>